<accession>A0A1I0IJP6</accession>
<feature type="region of interest" description="Disordered" evidence="1">
    <location>
        <begin position="1"/>
        <end position="23"/>
    </location>
</feature>
<dbReference type="Proteomes" id="UP000198507">
    <property type="component" value="Unassembled WGS sequence"/>
</dbReference>
<feature type="domain" description="VWFA" evidence="2">
    <location>
        <begin position="470"/>
        <end position="652"/>
    </location>
</feature>
<dbReference type="OrthoDB" id="9766126at2"/>
<dbReference type="EMBL" id="FOIE01000012">
    <property type="protein sequence ID" value="SET97292.1"/>
    <property type="molecule type" value="Genomic_DNA"/>
</dbReference>
<reference evidence="4" key="1">
    <citation type="submission" date="2016-10" db="EMBL/GenBank/DDBJ databases">
        <authorList>
            <person name="Varghese N."/>
            <person name="Submissions S."/>
        </authorList>
    </citation>
    <scope>NUCLEOTIDE SEQUENCE [LARGE SCALE GENOMIC DNA]</scope>
    <source>
        <strain evidence="4">DSM 44209</strain>
    </source>
</reference>
<dbReference type="SUPFAM" id="SSF53300">
    <property type="entry name" value="vWA-like"/>
    <property type="match status" value="1"/>
</dbReference>
<name>A0A1I0IJP6_9ACTN</name>
<evidence type="ECO:0000256" key="1">
    <source>
        <dbReference type="SAM" id="MobiDB-lite"/>
    </source>
</evidence>
<dbReference type="AlphaFoldDB" id="A0A1I0IJP6"/>
<dbReference type="CDD" id="cd00198">
    <property type="entry name" value="vWFA"/>
    <property type="match status" value="1"/>
</dbReference>
<dbReference type="SMART" id="SM00327">
    <property type="entry name" value="VWA"/>
    <property type="match status" value="1"/>
</dbReference>
<gene>
    <name evidence="3" type="ORF">SAMN04488546_4492</name>
</gene>
<evidence type="ECO:0000259" key="2">
    <source>
        <dbReference type="SMART" id="SM00327"/>
    </source>
</evidence>
<protein>
    <submittedName>
        <fullName evidence="3">Uncharacterized protein, contains von Willebrand factor type A (VWA) domain</fullName>
    </submittedName>
</protein>
<dbReference type="InterPro" id="IPR036465">
    <property type="entry name" value="vWFA_dom_sf"/>
</dbReference>
<proteinExistence type="predicted"/>
<dbReference type="InterPro" id="IPR002035">
    <property type="entry name" value="VWF_A"/>
</dbReference>
<keyword evidence="4" id="KW-1185">Reference proteome</keyword>
<organism evidence="3 4">
    <name type="scientific">Geodermatophilus poikilotrophus</name>
    <dbReference type="NCBI Taxonomy" id="1333667"/>
    <lineage>
        <taxon>Bacteria</taxon>
        <taxon>Bacillati</taxon>
        <taxon>Actinomycetota</taxon>
        <taxon>Actinomycetes</taxon>
        <taxon>Geodermatophilales</taxon>
        <taxon>Geodermatophilaceae</taxon>
        <taxon>Geodermatophilus</taxon>
    </lineage>
</organism>
<sequence length="661" mass="73294">MVRKPGRGHRYGRWRGGPDPLAPPYDLGSAVDEIGDSVLGGSGVREALRELLRRGMDGRRGLDELRRSVRERLRQARNAGRMDGTLQEVRELLDRAVEAERRELFPDPDDMARLAEAELDALPEDTAGAVRALKEYDWRSAEARQAYEQIQDLLRREVLDSSFASMKQALENATEGDVQAVKDMVADLSQLIDAHNRGEDTDEQFQEFMEKHGQFFPDDPQSVEELIDQLARRAAAQERMMAGLSPEQRAELADLMAQTMQDMGLASEMAHLQDALRQARPDLPWGQRGQVPDGEQSLGMGDATSAVAELADLEALSNQLSQGYAGASLADVDEELLERALGRPAVDDLAALRQMERELERQGYLNRSDGKLELSPKAVRRLGATALRRVFAQLDATGRGEHDVADAGAAGELTGSSREWRFGDEQPLDVVRTVRNAVLRTAHEPRAEHDRRVRIAVEDFEVVETERRTGAAVALLVDLSYSMALRGTWGAAKSTAMALHSLVTTRFPQDAIQIIGFSSTAQVLRPETLAELSVDTLQGTNLQHGLMLARRFLARHRDAEPVVLVVTDGEPTAHLEDDGTPFFCWPPMPETIARTVAEVERVARSGATMNVFALDPEPGLVHFVHDITQRAGGRVFTPDSERLGEYVVADYLRTRRGRRAR</sequence>
<evidence type="ECO:0000313" key="4">
    <source>
        <dbReference type="Proteomes" id="UP000198507"/>
    </source>
</evidence>
<evidence type="ECO:0000313" key="3">
    <source>
        <dbReference type="EMBL" id="SET97292.1"/>
    </source>
</evidence>
<dbReference type="Pfam" id="PF13519">
    <property type="entry name" value="VWA_2"/>
    <property type="match status" value="1"/>
</dbReference>
<feature type="compositionally biased region" description="Basic residues" evidence="1">
    <location>
        <begin position="1"/>
        <end position="13"/>
    </location>
</feature>
<dbReference type="Gene3D" id="3.40.50.410">
    <property type="entry name" value="von Willebrand factor, type A domain"/>
    <property type="match status" value="1"/>
</dbReference>